<proteinExistence type="predicted"/>
<evidence type="ECO:0000313" key="1">
    <source>
        <dbReference type="EMBL" id="MBP2238357.1"/>
    </source>
</evidence>
<keyword evidence="1" id="KW-0413">Isomerase</keyword>
<dbReference type="Pfam" id="PF13743">
    <property type="entry name" value="Thioredoxin_5"/>
    <property type="match status" value="1"/>
</dbReference>
<sequence length="269" mass="30687">MTHHLAGSALGTVRDDETAAPAAVEIVYYTDPLCCWSWAFEPQWRMLRYAFAGQMAWRYRMAGMLRCWDDYQDPVNSIHRPAQMGPLWLQAHQTSGMPLDARIWTEDQPSSSWPACLLVKAAELQSPIAAELILRRLREAVMTERRNIARQSVLHEIIDACAEARPDVIDPQRLRCDMDGDHARTNFMDDVKNARFRQIGRFPALVIRRPRTAGVLVIGWRPFEALLRTVAEVAPELGPGRRPRDADVYLAFWPQLTTPELELALEIEG</sequence>
<dbReference type="Gene3D" id="1.10.472.60">
    <property type="entry name" value="putative protein disulfide isomerase domain"/>
    <property type="match status" value="1"/>
</dbReference>
<gene>
    <name evidence="1" type="ORF">J2Z31_004894</name>
</gene>
<dbReference type="EMBL" id="JAGILA010000008">
    <property type="protein sequence ID" value="MBP2238357.1"/>
    <property type="molecule type" value="Genomic_DNA"/>
</dbReference>
<dbReference type="GO" id="GO:0016853">
    <property type="term" value="F:isomerase activity"/>
    <property type="evidence" value="ECO:0007669"/>
    <property type="project" value="UniProtKB-KW"/>
</dbReference>
<dbReference type="SUPFAM" id="SSF52833">
    <property type="entry name" value="Thioredoxin-like"/>
    <property type="match status" value="1"/>
</dbReference>
<dbReference type="InterPro" id="IPR036249">
    <property type="entry name" value="Thioredoxin-like_sf"/>
</dbReference>
<comment type="caution">
    <text evidence="1">The sequence shown here is derived from an EMBL/GenBank/DDBJ whole genome shotgun (WGS) entry which is preliminary data.</text>
</comment>
<protein>
    <submittedName>
        <fullName evidence="1">DsbA family dithiol-disulfide isomerase</fullName>
    </submittedName>
</protein>
<dbReference type="Proteomes" id="UP000730739">
    <property type="component" value="Unassembled WGS sequence"/>
</dbReference>
<reference evidence="1 2" key="1">
    <citation type="submission" date="2021-03" db="EMBL/GenBank/DDBJ databases">
        <title>Genomic Encyclopedia of Type Strains, Phase IV (KMG-IV): sequencing the most valuable type-strain genomes for metagenomic binning, comparative biology and taxonomic classification.</title>
        <authorList>
            <person name="Goeker M."/>
        </authorList>
    </citation>
    <scope>NUCLEOTIDE SEQUENCE [LARGE SCALE GENOMIC DNA]</scope>
    <source>
        <strain evidence="1 2">DSM 13372</strain>
    </source>
</reference>
<organism evidence="1 2">
    <name type="scientific">Sinorhizobium kostiense</name>
    <dbReference type="NCBI Taxonomy" id="76747"/>
    <lineage>
        <taxon>Bacteria</taxon>
        <taxon>Pseudomonadati</taxon>
        <taxon>Pseudomonadota</taxon>
        <taxon>Alphaproteobacteria</taxon>
        <taxon>Hyphomicrobiales</taxon>
        <taxon>Rhizobiaceae</taxon>
        <taxon>Sinorhizobium/Ensifer group</taxon>
        <taxon>Sinorhizobium</taxon>
    </lineage>
</organism>
<keyword evidence="2" id="KW-1185">Reference proteome</keyword>
<accession>A0ABS4R640</accession>
<name>A0ABS4R640_9HYPH</name>
<evidence type="ECO:0000313" key="2">
    <source>
        <dbReference type="Proteomes" id="UP000730739"/>
    </source>
</evidence>
<dbReference type="Gene3D" id="3.40.30.10">
    <property type="entry name" value="Glutaredoxin"/>
    <property type="match status" value="1"/>
</dbReference>